<feature type="region of interest" description="Disordered" evidence="1">
    <location>
        <begin position="205"/>
        <end position="225"/>
    </location>
</feature>
<organism evidence="3 4">
    <name type="scientific">Actinomycetospora flava</name>
    <dbReference type="NCBI Taxonomy" id="3129232"/>
    <lineage>
        <taxon>Bacteria</taxon>
        <taxon>Bacillati</taxon>
        <taxon>Actinomycetota</taxon>
        <taxon>Actinomycetes</taxon>
        <taxon>Pseudonocardiales</taxon>
        <taxon>Pseudonocardiaceae</taxon>
        <taxon>Actinomycetospora</taxon>
    </lineage>
</organism>
<sequence length="225" mass="24192">MRPAVTTVLLDIAGPLIVYYVLHALGVDDLVALTASALPPLVHLVVTGVRDRRLPPIAVLALIALVAGLASALVAGSPRELLARDAWISAPLGLWMLITLRGRPFCFTVTQTLLPHRAELMENLWITDAPFRRVWRTITAAWGAVGLADSALRVVMASTLPVPVVPALGTALGVVSIVLLQIPTHVLLRRAGYWSVMFPPTATRWRGPRRARTAPAPSPGPRRSS</sequence>
<dbReference type="Proteomes" id="UP001369736">
    <property type="component" value="Unassembled WGS sequence"/>
</dbReference>
<evidence type="ECO:0000256" key="2">
    <source>
        <dbReference type="SAM" id="Phobius"/>
    </source>
</evidence>
<proteinExistence type="predicted"/>
<reference evidence="3 4" key="1">
    <citation type="submission" date="2024-03" db="EMBL/GenBank/DDBJ databases">
        <title>Actinomycetospora sp. OC33-EN07, a novel actinomycete isolated from wild orchid (Aerides multiflora).</title>
        <authorList>
            <person name="Suriyachadkun C."/>
        </authorList>
    </citation>
    <scope>NUCLEOTIDE SEQUENCE [LARGE SCALE GENOMIC DNA]</scope>
    <source>
        <strain evidence="3 4">OC33-EN07</strain>
    </source>
</reference>
<feature type="transmembrane region" description="Helical" evidence="2">
    <location>
        <begin position="54"/>
        <end position="74"/>
    </location>
</feature>
<comment type="caution">
    <text evidence="3">The sequence shown here is derived from an EMBL/GenBank/DDBJ whole genome shotgun (WGS) entry which is preliminary data.</text>
</comment>
<feature type="transmembrane region" description="Helical" evidence="2">
    <location>
        <begin position="167"/>
        <end position="188"/>
    </location>
</feature>
<dbReference type="RefSeq" id="WP_337704150.1">
    <property type="nucleotide sequence ID" value="NZ_JBBEGM010000006.1"/>
</dbReference>
<keyword evidence="2" id="KW-0472">Membrane</keyword>
<dbReference type="NCBIfam" id="NF041646">
    <property type="entry name" value="VC0807_fam"/>
    <property type="match status" value="1"/>
</dbReference>
<feature type="transmembrane region" description="Helical" evidence="2">
    <location>
        <begin position="134"/>
        <end position="155"/>
    </location>
</feature>
<evidence type="ECO:0000256" key="1">
    <source>
        <dbReference type="SAM" id="MobiDB-lite"/>
    </source>
</evidence>
<protein>
    <submittedName>
        <fullName evidence="3">VC0807 family protein</fullName>
    </submittedName>
</protein>
<name>A0ABU8M6V9_9PSEU</name>
<evidence type="ECO:0000313" key="3">
    <source>
        <dbReference type="EMBL" id="MEJ2862782.1"/>
    </source>
</evidence>
<accession>A0ABU8M6V9</accession>
<gene>
    <name evidence="3" type="ORF">WCD58_16540</name>
</gene>
<feature type="compositionally biased region" description="Pro residues" evidence="1">
    <location>
        <begin position="216"/>
        <end position="225"/>
    </location>
</feature>
<dbReference type="EMBL" id="JBBEGM010000006">
    <property type="protein sequence ID" value="MEJ2862782.1"/>
    <property type="molecule type" value="Genomic_DNA"/>
</dbReference>
<keyword evidence="2" id="KW-0812">Transmembrane</keyword>
<evidence type="ECO:0000313" key="4">
    <source>
        <dbReference type="Proteomes" id="UP001369736"/>
    </source>
</evidence>
<keyword evidence="2" id="KW-1133">Transmembrane helix</keyword>
<keyword evidence="4" id="KW-1185">Reference proteome</keyword>